<dbReference type="EMBL" id="JANPWB010000004">
    <property type="protein sequence ID" value="KAJ1192187.1"/>
    <property type="molecule type" value="Genomic_DNA"/>
</dbReference>
<dbReference type="Pfam" id="PF00059">
    <property type="entry name" value="Lectin_C"/>
    <property type="match status" value="1"/>
</dbReference>
<dbReference type="PROSITE" id="PS50041">
    <property type="entry name" value="C_TYPE_LECTIN_2"/>
    <property type="match status" value="1"/>
</dbReference>
<comment type="caution">
    <text evidence="3">The sequence shown here is derived from an EMBL/GenBank/DDBJ whole genome shotgun (WGS) entry which is preliminary data.</text>
</comment>
<dbReference type="PRINTS" id="PR01504">
    <property type="entry name" value="PNCREATITSAP"/>
</dbReference>
<protein>
    <recommendedName>
        <fullName evidence="2">C-type lectin domain-containing protein</fullName>
    </recommendedName>
</protein>
<sequence>MCSYSAGQANFPNGWEIRSATYYKYFSYQKTWVEAELYCQSLTPGAHLASVHSLEENSYIQQLVLKSAKANAPIWIGASDCYKDRSFMWTDGSQWNFQAWHRGEPNNFEGREPCLQFNFNSPGIWNDMPCSATMSFVCKVLSNP</sequence>
<dbReference type="InterPro" id="IPR018378">
    <property type="entry name" value="C-type_lectin_CS"/>
</dbReference>
<name>A0AAV7USZ5_PLEWA</name>
<keyword evidence="4" id="KW-1185">Reference proteome</keyword>
<dbReference type="AlphaFoldDB" id="A0AAV7USZ5"/>
<reference evidence="3" key="1">
    <citation type="journal article" date="2022" name="bioRxiv">
        <title>Sequencing and chromosome-scale assembly of the giantPleurodeles waltlgenome.</title>
        <authorList>
            <person name="Brown T."/>
            <person name="Elewa A."/>
            <person name="Iarovenko S."/>
            <person name="Subramanian E."/>
            <person name="Araus A.J."/>
            <person name="Petzold A."/>
            <person name="Susuki M."/>
            <person name="Suzuki K.-i.T."/>
            <person name="Hayashi T."/>
            <person name="Toyoda A."/>
            <person name="Oliveira C."/>
            <person name="Osipova E."/>
            <person name="Leigh N.D."/>
            <person name="Simon A."/>
            <person name="Yun M.H."/>
        </authorList>
    </citation>
    <scope>NUCLEOTIDE SEQUENCE</scope>
    <source>
        <strain evidence="3">20211129_DDA</strain>
        <tissue evidence="3">Liver</tissue>
    </source>
</reference>
<dbReference type="InterPro" id="IPR001304">
    <property type="entry name" value="C-type_lectin-like"/>
</dbReference>
<gene>
    <name evidence="3" type="ORF">NDU88_001499</name>
</gene>
<dbReference type="SUPFAM" id="SSF56436">
    <property type="entry name" value="C-type lectin-like"/>
    <property type="match status" value="1"/>
</dbReference>
<dbReference type="InterPro" id="IPR050111">
    <property type="entry name" value="C-type_lectin/snaclec_domain"/>
</dbReference>
<dbReference type="PROSITE" id="PS00615">
    <property type="entry name" value="C_TYPE_LECTIN_1"/>
    <property type="match status" value="1"/>
</dbReference>
<accession>A0AAV7USZ5</accession>
<evidence type="ECO:0000313" key="4">
    <source>
        <dbReference type="Proteomes" id="UP001066276"/>
    </source>
</evidence>
<dbReference type="Proteomes" id="UP001066276">
    <property type="component" value="Chromosome 2_2"/>
</dbReference>
<keyword evidence="1" id="KW-1015">Disulfide bond</keyword>
<evidence type="ECO:0000313" key="3">
    <source>
        <dbReference type="EMBL" id="KAJ1192187.1"/>
    </source>
</evidence>
<dbReference type="InterPro" id="IPR016187">
    <property type="entry name" value="CTDL_fold"/>
</dbReference>
<dbReference type="PANTHER" id="PTHR22803">
    <property type="entry name" value="MANNOSE, PHOSPHOLIPASE, LECTIN RECEPTOR RELATED"/>
    <property type="match status" value="1"/>
</dbReference>
<organism evidence="3 4">
    <name type="scientific">Pleurodeles waltl</name>
    <name type="common">Iberian ribbed newt</name>
    <dbReference type="NCBI Taxonomy" id="8319"/>
    <lineage>
        <taxon>Eukaryota</taxon>
        <taxon>Metazoa</taxon>
        <taxon>Chordata</taxon>
        <taxon>Craniata</taxon>
        <taxon>Vertebrata</taxon>
        <taxon>Euteleostomi</taxon>
        <taxon>Amphibia</taxon>
        <taxon>Batrachia</taxon>
        <taxon>Caudata</taxon>
        <taxon>Salamandroidea</taxon>
        <taxon>Salamandridae</taxon>
        <taxon>Pleurodelinae</taxon>
        <taxon>Pleurodeles</taxon>
    </lineage>
</organism>
<evidence type="ECO:0000256" key="1">
    <source>
        <dbReference type="ARBA" id="ARBA00023157"/>
    </source>
</evidence>
<evidence type="ECO:0000259" key="2">
    <source>
        <dbReference type="PROSITE" id="PS50041"/>
    </source>
</evidence>
<feature type="domain" description="C-type lectin" evidence="2">
    <location>
        <begin position="18"/>
        <end position="139"/>
    </location>
</feature>
<dbReference type="Gene3D" id="3.10.100.10">
    <property type="entry name" value="Mannose-Binding Protein A, subunit A"/>
    <property type="match status" value="1"/>
</dbReference>
<dbReference type="InterPro" id="IPR016186">
    <property type="entry name" value="C-type_lectin-like/link_sf"/>
</dbReference>
<dbReference type="SMART" id="SM00034">
    <property type="entry name" value="CLECT"/>
    <property type="match status" value="1"/>
</dbReference>
<proteinExistence type="predicted"/>